<keyword evidence="5" id="KW-1185">Reference proteome</keyword>
<accession>A0A109JTB0</accession>
<dbReference type="Pfam" id="PF01613">
    <property type="entry name" value="Flavin_Reduct"/>
    <property type="match status" value="1"/>
</dbReference>
<organism evidence="4 5">
    <name type="scientific">Bradyrhizobium macuxiense</name>
    <dbReference type="NCBI Taxonomy" id="1755647"/>
    <lineage>
        <taxon>Bacteria</taxon>
        <taxon>Pseudomonadati</taxon>
        <taxon>Pseudomonadota</taxon>
        <taxon>Alphaproteobacteria</taxon>
        <taxon>Hyphomicrobiales</taxon>
        <taxon>Nitrobacteraceae</taxon>
        <taxon>Bradyrhizobium</taxon>
    </lineage>
</organism>
<keyword evidence="2" id="KW-0560">Oxidoreductase</keyword>
<reference evidence="4 5" key="1">
    <citation type="submission" date="2015-11" db="EMBL/GenBank/DDBJ databases">
        <title>Draft Genome Sequence of the Strain BR 10303 (Bradyrhizobium sp.) isolated from nodules of Centrolobium paraense.</title>
        <authorList>
            <person name="Zelli J.E."/>
            <person name="Simoes-Araujo J.L."/>
            <person name="Barauna A.C."/>
            <person name="Silva K."/>
        </authorList>
    </citation>
    <scope>NUCLEOTIDE SEQUENCE [LARGE SCALE GENOMIC DNA]</scope>
    <source>
        <strain evidence="4 5">BR 10303</strain>
    </source>
</reference>
<dbReference type="GO" id="GO:0010181">
    <property type="term" value="F:FMN binding"/>
    <property type="evidence" value="ECO:0007669"/>
    <property type="project" value="InterPro"/>
</dbReference>
<evidence type="ECO:0000256" key="2">
    <source>
        <dbReference type="ARBA" id="ARBA00023002"/>
    </source>
</evidence>
<dbReference type="Proteomes" id="UP000057737">
    <property type="component" value="Unassembled WGS sequence"/>
</dbReference>
<dbReference type="InterPro" id="IPR050268">
    <property type="entry name" value="NADH-dep_flavin_reductase"/>
</dbReference>
<dbReference type="EMBL" id="LNCU01000070">
    <property type="protein sequence ID" value="KWV54745.1"/>
    <property type="molecule type" value="Genomic_DNA"/>
</dbReference>
<dbReference type="GO" id="GO:0042602">
    <property type="term" value="F:riboflavin reductase (NADPH) activity"/>
    <property type="evidence" value="ECO:0007669"/>
    <property type="project" value="TreeGrafter"/>
</dbReference>
<evidence type="ECO:0000256" key="1">
    <source>
        <dbReference type="ARBA" id="ARBA00008898"/>
    </source>
</evidence>
<dbReference type="SMART" id="SM00903">
    <property type="entry name" value="Flavin_Reduct"/>
    <property type="match status" value="1"/>
</dbReference>
<dbReference type="PANTHER" id="PTHR30466">
    <property type="entry name" value="FLAVIN REDUCTASE"/>
    <property type="match status" value="1"/>
</dbReference>
<evidence type="ECO:0000313" key="4">
    <source>
        <dbReference type="EMBL" id="KWV54745.1"/>
    </source>
</evidence>
<dbReference type="InterPro" id="IPR002563">
    <property type="entry name" value="Flavin_Rdtase-like_dom"/>
</dbReference>
<gene>
    <name evidence="4" type="ORF">AS156_06725</name>
</gene>
<dbReference type="PANTHER" id="PTHR30466:SF11">
    <property type="entry name" value="FLAVIN-DEPENDENT MONOOXYGENASE, REDUCTASE SUBUNIT HSAB"/>
    <property type="match status" value="1"/>
</dbReference>
<dbReference type="InterPro" id="IPR012349">
    <property type="entry name" value="Split_barrel_FMN-bd"/>
</dbReference>
<sequence length="166" mass="17877">MYDMPSIQATEFRQAMRNLASGVAIVATGRKVCRRGLTVSSVTSMCIDPPCLLAAINSRSETHDAILANRSFGVSLLRGDQEDLALRFGGRDAAKGSHRFDTAQWDQGVLDVPLLQGAVCTLECSLYDHKTIGTHSIFIGRVIATRPGHGAPLINLQGALRTLPQC</sequence>
<comment type="caution">
    <text evidence="4">The sequence shown here is derived from an EMBL/GenBank/DDBJ whole genome shotgun (WGS) entry which is preliminary data.</text>
</comment>
<evidence type="ECO:0000259" key="3">
    <source>
        <dbReference type="SMART" id="SM00903"/>
    </source>
</evidence>
<feature type="domain" description="Flavin reductase like" evidence="3">
    <location>
        <begin position="16"/>
        <end position="162"/>
    </location>
</feature>
<proteinExistence type="inferred from homology"/>
<protein>
    <recommendedName>
        <fullName evidence="3">Flavin reductase like domain-containing protein</fullName>
    </recommendedName>
</protein>
<evidence type="ECO:0000313" key="5">
    <source>
        <dbReference type="Proteomes" id="UP000057737"/>
    </source>
</evidence>
<dbReference type="AlphaFoldDB" id="A0A109JTB0"/>
<comment type="similarity">
    <text evidence="1">Belongs to the non-flavoprotein flavin reductase family.</text>
</comment>
<dbReference type="Gene3D" id="2.30.110.10">
    <property type="entry name" value="Electron Transport, Fmn-binding Protein, Chain A"/>
    <property type="match status" value="1"/>
</dbReference>
<dbReference type="SUPFAM" id="SSF50475">
    <property type="entry name" value="FMN-binding split barrel"/>
    <property type="match status" value="1"/>
</dbReference>
<name>A0A109JTB0_9BRAD</name>